<dbReference type="AlphaFoldDB" id="A0A016SLI9"/>
<organism evidence="2 3">
    <name type="scientific">Ancylostoma ceylanicum</name>
    <dbReference type="NCBI Taxonomy" id="53326"/>
    <lineage>
        <taxon>Eukaryota</taxon>
        <taxon>Metazoa</taxon>
        <taxon>Ecdysozoa</taxon>
        <taxon>Nematoda</taxon>
        <taxon>Chromadorea</taxon>
        <taxon>Rhabditida</taxon>
        <taxon>Rhabditina</taxon>
        <taxon>Rhabditomorpha</taxon>
        <taxon>Strongyloidea</taxon>
        <taxon>Ancylostomatidae</taxon>
        <taxon>Ancylostomatinae</taxon>
        <taxon>Ancylostoma</taxon>
    </lineage>
</organism>
<comment type="caution">
    <text evidence="2">The sequence shown here is derived from an EMBL/GenBank/DDBJ whole genome shotgun (WGS) entry which is preliminary data.</text>
</comment>
<feature type="signal peptide" evidence="1">
    <location>
        <begin position="1"/>
        <end position="19"/>
    </location>
</feature>
<keyword evidence="1" id="KW-0732">Signal</keyword>
<evidence type="ECO:0000313" key="2">
    <source>
        <dbReference type="EMBL" id="EYB91490.1"/>
    </source>
</evidence>
<protein>
    <submittedName>
        <fullName evidence="2">Uncharacterized protein</fullName>
    </submittedName>
</protein>
<evidence type="ECO:0000256" key="1">
    <source>
        <dbReference type="SAM" id="SignalP"/>
    </source>
</evidence>
<accession>A0A016SLI9</accession>
<reference evidence="3" key="1">
    <citation type="journal article" date="2015" name="Nat. Genet.">
        <title>The genome and transcriptome of the zoonotic hookworm Ancylostoma ceylanicum identify infection-specific gene families.</title>
        <authorList>
            <person name="Schwarz E.M."/>
            <person name="Hu Y."/>
            <person name="Antoshechkin I."/>
            <person name="Miller M.M."/>
            <person name="Sternberg P.W."/>
            <person name="Aroian R.V."/>
        </authorList>
    </citation>
    <scope>NUCLEOTIDE SEQUENCE</scope>
    <source>
        <strain evidence="3">HY135</strain>
    </source>
</reference>
<evidence type="ECO:0000313" key="3">
    <source>
        <dbReference type="Proteomes" id="UP000024635"/>
    </source>
</evidence>
<sequence length="79" mass="8694">MCRALVLLCLLALVAVLSAVPVAVINRYVPVAVDPNGVPLHRFKRQFMPFGSSYGNSFGVSESMSFNMYDTGYSNNWFG</sequence>
<dbReference type="Proteomes" id="UP000024635">
    <property type="component" value="Unassembled WGS sequence"/>
</dbReference>
<feature type="chain" id="PRO_5001486900" evidence="1">
    <location>
        <begin position="20"/>
        <end position="79"/>
    </location>
</feature>
<dbReference type="OrthoDB" id="5847886at2759"/>
<dbReference type="EMBL" id="JARK01001541">
    <property type="protein sequence ID" value="EYB91490.1"/>
    <property type="molecule type" value="Genomic_DNA"/>
</dbReference>
<proteinExistence type="predicted"/>
<gene>
    <name evidence="2" type="primary">Acey_s0205.g1919</name>
    <name evidence="2" type="ORF">Y032_0205g1919</name>
</gene>
<name>A0A016SLI9_9BILA</name>
<keyword evidence="3" id="KW-1185">Reference proteome</keyword>